<dbReference type="Proteomes" id="UP001596045">
    <property type="component" value="Unassembled WGS sequence"/>
</dbReference>
<evidence type="ECO:0000313" key="2">
    <source>
        <dbReference type="Proteomes" id="UP001596045"/>
    </source>
</evidence>
<name>A0ABW0M9I5_9BURK</name>
<comment type="caution">
    <text evidence="1">The sequence shown here is derived from an EMBL/GenBank/DDBJ whole genome shotgun (WGS) entry which is preliminary data.</text>
</comment>
<proteinExistence type="predicted"/>
<gene>
    <name evidence="1" type="ORF">ACFPM8_12245</name>
</gene>
<organism evidence="1 2">
    <name type="scientific">Paraherbaspirillum soli</name>
    <dbReference type="NCBI Taxonomy" id="631222"/>
    <lineage>
        <taxon>Bacteria</taxon>
        <taxon>Pseudomonadati</taxon>
        <taxon>Pseudomonadota</taxon>
        <taxon>Betaproteobacteria</taxon>
        <taxon>Burkholderiales</taxon>
        <taxon>Oxalobacteraceae</taxon>
        <taxon>Paraherbaspirillum</taxon>
    </lineage>
</organism>
<reference evidence="2" key="1">
    <citation type="journal article" date="2019" name="Int. J. Syst. Evol. Microbiol.">
        <title>The Global Catalogue of Microorganisms (GCM) 10K type strain sequencing project: providing services to taxonomists for standard genome sequencing and annotation.</title>
        <authorList>
            <consortium name="The Broad Institute Genomics Platform"/>
            <consortium name="The Broad Institute Genome Sequencing Center for Infectious Disease"/>
            <person name="Wu L."/>
            <person name="Ma J."/>
        </authorList>
    </citation>
    <scope>NUCLEOTIDE SEQUENCE [LARGE SCALE GENOMIC DNA]</scope>
    <source>
        <strain evidence="2">JCM 17066</strain>
    </source>
</reference>
<dbReference type="RefSeq" id="WP_378997835.1">
    <property type="nucleotide sequence ID" value="NZ_JBHSMT010000023.1"/>
</dbReference>
<dbReference type="EMBL" id="JBHSMT010000023">
    <property type="protein sequence ID" value="MFC5474725.1"/>
    <property type="molecule type" value="Genomic_DNA"/>
</dbReference>
<evidence type="ECO:0000313" key="1">
    <source>
        <dbReference type="EMBL" id="MFC5474725.1"/>
    </source>
</evidence>
<keyword evidence="2" id="KW-1185">Reference proteome</keyword>
<sequence length="267" mass="30252">MSEHRRQKLDIVFELDCEFDVEEIQIGINKLGRLITAGGFSEIQALRMIIGIMRHLHMPMEFIEREKKYSAESFLKLVEKRGTWGRTAEAGGFSFRAGSVPALKHCFISIEEINAGSITSWADWVTPFLTEDGFVQAWVSDVEYDYWQNAKDPLQYEAVGRSFSHLPTKSNGLPPPLEQIEIDTSNNPGRWSLHSGYVEAIGSTMWLGMPFWKYVGETRKDTLLSSDWLDVRSEGNGVIYVVASEHGFFDESTEGIQNNLRTVLYGG</sequence>
<accession>A0ABW0M9I5</accession>
<protein>
    <submittedName>
        <fullName evidence="1">Uncharacterized protein</fullName>
    </submittedName>
</protein>